<reference evidence="1" key="2">
    <citation type="submission" date="2025-08" db="UniProtKB">
        <authorList>
            <consortium name="Ensembl"/>
        </authorList>
    </citation>
    <scope>IDENTIFICATION</scope>
</reference>
<protein>
    <submittedName>
        <fullName evidence="1">Uncharacterized protein</fullName>
    </submittedName>
</protein>
<accession>A0A2I3S2D4</accession>
<dbReference type="EMBL" id="AACZ04070104">
    <property type="status" value="NOT_ANNOTATED_CDS"/>
    <property type="molecule type" value="Genomic_DNA"/>
</dbReference>
<reference evidence="1 2" key="1">
    <citation type="journal article" date="2005" name="Nature">
        <title>Initial sequence of the chimpanzee genome and comparison with the human genome.</title>
        <authorList>
            <consortium name="Chimpanzee sequencing and analysis consortium"/>
        </authorList>
    </citation>
    <scope>NUCLEOTIDE SEQUENCE [LARGE SCALE GENOMIC DNA]</scope>
</reference>
<dbReference type="GeneTree" id="ENSGT01100000266933"/>
<evidence type="ECO:0000313" key="2">
    <source>
        <dbReference type="Proteomes" id="UP000002277"/>
    </source>
</evidence>
<sequence>MAIFFHVTSICTKIHMHLFYNQNVTIIKCYAVPFHQFIRPSYSQCHIKLESE</sequence>
<reference evidence="1" key="3">
    <citation type="submission" date="2025-09" db="UniProtKB">
        <authorList>
            <consortium name="Ensembl"/>
        </authorList>
    </citation>
    <scope>IDENTIFICATION</scope>
</reference>
<dbReference type="Ensembl" id="ENSPTRT00000081190.1">
    <property type="protein sequence ID" value="ENSPTRP00000071152.1"/>
    <property type="gene ID" value="ENSPTRG00000043620.1"/>
</dbReference>
<name>A0A2I3S2D4_PANTR</name>
<dbReference type="InParanoid" id="A0A2I3S2D4"/>
<keyword evidence="2" id="KW-1185">Reference proteome</keyword>
<dbReference type="AlphaFoldDB" id="A0A2I3S2D4"/>
<dbReference type="OMA" id="SICTKIH"/>
<dbReference type="Proteomes" id="UP000002277">
    <property type="component" value="Chromosome 17"/>
</dbReference>
<organism evidence="1 2">
    <name type="scientific">Pan troglodytes</name>
    <name type="common">Chimpanzee</name>
    <dbReference type="NCBI Taxonomy" id="9598"/>
    <lineage>
        <taxon>Eukaryota</taxon>
        <taxon>Metazoa</taxon>
        <taxon>Chordata</taxon>
        <taxon>Craniata</taxon>
        <taxon>Vertebrata</taxon>
        <taxon>Euteleostomi</taxon>
        <taxon>Mammalia</taxon>
        <taxon>Eutheria</taxon>
        <taxon>Euarchontoglires</taxon>
        <taxon>Primates</taxon>
        <taxon>Haplorrhini</taxon>
        <taxon>Catarrhini</taxon>
        <taxon>Hominidae</taxon>
        <taxon>Pan</taxon>
    </lineage>
</organism>
<evidence type="ECO:0000313" key="1">
    <source>
        <dbReference type="Ensembl" id="ENSPTRP00000071152.1"/>
    </source>
</evidence>
<proteinExistence type="predicted"/>
<dbReference type="Bgee" id="ENSPTRG00000043620">
    <property type="expression patterns" value="Expressed in skeletal muscle tissue and 20 other cell types or tissues"/>
</dbReference>